<dbReference type="EMBL" id="JBHLTG010000005">
    <property type="protein sequence ID" value="MFC0680266.1"/>
    <property type="molecule type" value="Genomic_DNA"/>
</dbReference>
<keyword evidence="5" id="KW-1185">Reference proteome</keyword>
<evidence type="ECO:0000259" key="3">
    <source>
        <dbReference type="Pfam" id="PF00294"/>
    </source>
</evidence>
<dbReference type="SUPFAM" id="SSF53613">
    <property type="entry name" value="Ribokinase-like"/>
    <property type="match status" value="1"/>
</dbReference>
<proteinExistence type="predicted"/>
<dbReference type="InterPro" id="IPR011611">
    <property type="entry name" value="PfkB_dom"/>
</dbReference>
<comment type="caution">
    <text evidence="4">The sequence shown here is derived from an EMBL/GenBank/DDBJ whole genome shotgun (WGS) entry which is preliminary data.</text>
</comment>
<dbReference type="Gene3D" id="3.40.1190.20">
    <property type="match status" value="1"/>
</dbReference>
<evidence type="ECO:0000256" key="2">
    <source>
        <dbReference type="ARBA" id="ARBA00022777"/>
    </source>
</evidence>
<dbReference type="GO" id="GO:0016301">
    <property type="term" value="F:kinase activity"/>
    <property type="evidence" value="ECO:0007669"/>
    <property type="project" value="UniProtKB-KW"/>
</dbReference>
<evidence type="ECO:0000313" key="4">
    <source>
        <dbReference type="EMBL" id="MFC0680266.1"/>
    </source>
</evidence>
<dbReference type="Proteomes" id="UP001589896">
    <property type="component" value="Unassembled WGS sequence"/>
</dbReference>
<dbReference type="RefSeq" id="WP_386671851.1">
    <property type="nucleotide sequence ID" value="NZ_JBHLTG010000005.1"/>
</dbReference>
<evidence type="ECO:0000313" key="5">
    <source>
        <dbReference type="Proteomes" id="UP001589896"/>
    </source>
</evidence>
<dbReference type="EC" id="2.7.1.-" evidence="4"/>
<organism evidence="4 5">
    <name type="scientific">Lysobacter korlensis</name>
    <dbReference type="NCBI Taxonomy" id="553636"/>
    <lineage>
        <taxon>Bacteria</taxon>
        <taxon>Pseudomonadati</taxon>
        <taxon>Pseudomonadota</taxon>
        <taxon>Gammaproteobacteria</taxon>
        <taxon>Lysobacterales</taxon>
        <taxon>Lysobacteraceae</taxon>
        <taxon>Lysobacter</taxon>
    </lineage>
</organism>
<dbReference type="PANTHER" id="PTHR10584:SF166">
    <property type="entry name" value="RIBOKINASE"/>
    <property type="match status" value="1"/>
</dbReference>
<dbReference type="InterPro" id="IPR029056">
    <property type="entry name" value="Ribokinase-like"/>
</dbReference>
<feature type="domain" description="Carbohydrate kinase PfkB" evidence="3">
    <location>
        <begin position="57"/>
        <end position="303"/>
    </location>
</feature>
<protein>
    <submittedName>
        <fullName evidence="4">Carbohydrate kinase family protein</fullName>
        <ecNumber evidence="4">2.7.1.-</ecNumber>
    </submittedName>
</protein>
<accession>A0ABV6RU01</accession>
<dbReference type="Pfam" id="PF00294">
    <property type="entry name" value="PfkB"/>
    <property type="match status" value="1"/>
</dbReference>
<name>A0ABV6RU01_9GAMM</name>
<sequence>MTPSPTLADPFDRFRDRADTFDVFVQGTVFLDIVMTGLRARPAAGTEVFTDGMGSCPGGIANLAIASSRLGLSTSLSAAFGDDLYGDFCWGTLQDAEGVDLSRSRRMPGWPTPVTVSMAFADDRSMVTHMRPTPIGEDELVGTPPEARATIVYLSHDAPAWRERAREQGTLVFADVGWDGGERWSSAVLDQLSGCHAFLPNDVEATAYTRTDDPEAALRRLADLVPITAVTSGSAGSRAIDHVTGEQAWAPGVPVIAQDTTGAGDVFDTGFTLGTLRGWPLADRLAFANLCAALSVQHVGGSLAAPGWGDIADWWADVRLRARNGDLATSELARRYGFLDDVVPDGTIRTVRRAAATLARNSDA</sequence>
<keyword evidence="2 4" id="KW-0418">Kinase</keyword>
<keyword evidence="1 4" id="KW-0808">Transferase</keyword>
<gene>
    <name evidence="4" type="ORF">ACFFGH_20725</name>
</gene>
<reference evidence="4 5" key="1">
    <citation type="submission" date="2024-09" db="EMBL/GenBank/DDBJ databases">
        <authorList>
            <person name="Sun Q."/>
            <person name="Mori K."/>
        </authorList>
    </citation>
    <scope>NUCLEOTIDE SEQUENCE [LARGE SCALE GENOMIC DNA]</scope>
    <source>
        <strain evidence="4 5">KCTC 23076</strain>
    </source>
</reference>
<evidence type="ECO:0000256" key="1">
    <source>
        <dbReference type="ARBA" id="ARBA00022679"/>
    </source>
</evidence>
<dbReference type="PANTHER" id="PTHR10584">
    <property type="entry name" value="SUGAR KINASE"/>
    <property type="match status" value="1"/>
</dbReference>